<protein>
    <submittedName>
        <fullName evidence="2">Uncharacterized protein</fullName>
    </submittedName>
</protein>
<name>A0AA36C7I2_9BILA</name>
<comment type="caution">
    <text evidence="2">The sequence shown here is derived from an EMBL/GenBank/DDBJ whole genome shotgun (WGS) entry which is preliminary data.</text>
</comment>
<sequence>MTAATSAHLDGDKFVMQVYKAHVTKMRENLAHEAESKENFEEGETAEQYMERQEQEIGEAEEMIEGCIQLEASIRDKMAECMEDAKRIRGMQRSTRRYFGLSDRVIGAKGGKIEFMIPTSDVGFWYTDKAPEFKVTFNAPRMPKQKESDGMFRT</sequence>
<dbReference type="AlphaFoldDB" id="A0AA36C7I2"/>
<feature type="coiled-coil region" evidence="1">
    <location>
        <begin position="43"/>
        <end position="70"/>
    </location>
</feature>
<evidence type="ECO:0000313" key="2">
    <source>
        <dbReference type="EMBL" id="CAJ0561639.1"/>
    </source>
</evidence>
<keyword evidence="3" id="KW-1185">Reference proteome</keyword>
<reference evidence="2" key="1">
    <citation type="submission" date="2023-06" db="EMBL/GenBank/DDBJ databases">
        <authorList>
            <person name="Delattre M."/>
        </authorList>
    </citation>
    <scope>NUCLEOTIDE SEQUENCE</scope>
    <source>
        <strain evidence="2">AF72</strain>
    </source>
</reference>
<proteinExistence type="predicted"/>
<evidence type="ECO:0000313" key="3">
    <source>
        <dbReference type="Proteomes" id="UP001177023"/>
    </source>
</evidence>
<dbReference type="EMBL" id="CATQJA010000574">
    <property type="protein sequence ID" value="CAJ0561639.1"/>
    <property type="molecule type" value="Genomic_DNA"/>
</dbReference>
<evidence type="ECO:0000256" key="1">
    <source>
        <dbReference type="SAM" id="Coils"/>
    </source>
</evidence>
<feature type="non-terminal residue" evidence="2">
    <location>
        <position position="154"/>
    </location>
</feature>
<organism evidence="2 3">
    <name type="scientific">Mesorhabditis spiculigera</name>
    <dbReference type="NCBI Taxonomy" id="96644"/>
    <lineage>
        <taxon>Eukaryota</taxon>
        <taxon>Metazoa</taxon>
        <taxon>Ecdysozoa</taxon>
        <taxon>Nematoda</taxon>
        <taxon>Chromadorea</taxon>
        <taxon>Rhabditida</taxon>
        <taxon>Rhabditina</taxon>
        <taxon>Rhabditomorpha</taxon>
        <taxon>Rhabditoidea</taxon>
        <taxon>Rhabditidae</taxon>
        <taxon>Mesorhabditinae</taxon>
        <taxon>Mesorhabditis</taxon>
    </lineage>
</organism>
<keyword evidence="1" id="KW-0175">Coiled coil</keyword>
<gene>
    <name evidence="2" type="ORF">MSPICULIGERA_LOCUS1890</name>
</gene>
<dbReference type="Proteomes" id="UP001177023">
    <property type="component" value="Unassembled WGS sequence"/>
</dbReference>
<accession>A0AA36C7I2</accession>